<accession>A0A841G1K6</accession>
<dbReference type="Proteomes" id="UP000548476">
    <property type="component" value="Unassembled WGS sequence"/>
</dbReference>
<evidence type="ECO:0000256" key="2">
    <source>
        <dbReference type="ARBA" id="ARBA00022840"/>
    </source>
</evidence>
<evidence type="ECO:0000256" key="1">
    <source>
        <dbReference type="ARBA" id="ARBA00022741"/>
    </source>
</evidence>
<gene>
    <name evidence="4" type="ORF">HNR73_007434</name>
</gene>
<dbReference type="SMART" id="SM00382">
    <property type="entry name" value="AAA"/>
    <property type="match status" value="1"/>
</dbReference>
<feature type="domain" description="ABC transporter" evidence="3">
    <location>
        <begin position="3"/>
        <end position="233"/>
    </location>
</feature>
<dbReference type="PROSITE" id="PS00211">
    <property type="entry name" value="ABC_TRANSPORTER_1"/>
    <property type="match status" value="1"/>
</dbReference>
<name>A0A841G1K6_9ACTN</name>
<dbReference type="InterPro" id="IPR027417">
    <property type="entry name" value="P-loop_NTPase"/>
</dbReference>
<evidence type="ECO:0000313" key="5">
    <source>
        <dbReference type="Proteomes" id="UP000548476"/>
    </source>
</evidence>
<dbReference type="SUPFAM" id="SSF52540">
    <property type="entry name" value="P-loop containing nucleoside triphosphate hydrolases"/>
    <property type="match status" value="1"/>
</dbReference>
<protein>
    <submittedName>
        <fullName evidence="4">ABC-2 type transport system ATP-binding protein</fullName>
    </submittedName>
</protein>
<dbReference type="InterPro" id="IPR003439">
    <property type="entry name" value="ABC_transporter-like_ATP-bd"/>
</dbReference>
<dbReference type="EMBL" id="JACHGT010000023">
    <property type="protein sequence ID" value="MBB6039537.1"/>
    <property type="molecule type" value="Genomic_DNA"/>
</dbReference>
<dbReference type="InterPro" id="IPR017871">
    <property type="entry name" value="ABC_transporter-like_CS"/>
</dbReference>
<keyword evidence="2 4" id="KW-0067">ATP-binding</keyword>
<dbReference type="Gene3D" id="3.40.50.300">
    <property type="entry name" value="P-loop containing nucleotide triphosphate hydrolases"/>
    <property type="match status" value="1"/>
</dbReference>
<proteinExistence type="predicted"/>
<keyword evidence="1" id="KW-0547">Nucleotide-binding</keyword>
<comment type="caution">
    <text evidence="4">The sequence shown here is derived from an EMBL/GenBank/DDBJ whole genome shotgun (WGS) entry which is preliminary data.</text>
</comment>
<organism evidence="4 5">
    <name type="scientific">Phytomonospora endophytica</name>
    <dbReference type="NCBI Taxonomy" id="714109"/>
    <lineage>
        <taxon>Bacteria</taxon>
        <taxon>Bacillati</taxon>
        <taxon>Actinomycetota</taxon>
        <taxon>Actinomycetes</taxon>
        <taxon>Micromonosporales</taxon>
        <taxon>Micromonosporaceae</taxon>
        <taxon>Phytomonospora</taxon>
    </lineage>
</organism>
<dbReference type="PANTHER" id="PTHR43582">
    <property type="entry name" value="LINEARMYCIN RESISTANCE ATP-BINDING PROTEIN LNRL"/>
    <property type="match status" value="1"/>
</dbReference>
<dbReference type="GO" id="GO:0005524">
    <property type="term" value="F:ATP binding"/>
    <property type="evidence" value="ECO:0007669"/>
    <property type="project" value="UniProtKB-KW"/>
</dbReference>
<dbReference type="PROSITE" id="PS50893">
    <property type="entry name" value="ABC_TRANSPORTER_2"/>
    <property type="match status" value="1"/>
</dbReference>
<reference evidence="4 5" key="1">
    <citation type="submission" date="2020-08" db="EMBL/GenBank/DDBJ databases">
        <title>Genomic Encyclopedia of Type Strains, Phase IV (KMG-IV): sequencing the most valuable type-strain genomes for metagenomic binning, comparative biology and taxonomic classification.</title>
        <authorList>
            <person name="Goeker M."/>
        </authorList>
    </citation>
    <scope>NUCLEOTIDE SEQUENCE [LARGE SCALE GENOMIC DNA]</scope>
    <source>
        <strain evidence="4 5">YIM 65646</strain>
    </source>
</reference>
<evidence type="ECO:0000259" key="3">
    <source>
        <dbReference type="PROSITE" id="PS50893"/>
    </source>
</evidence>
<dbReference type="RefSeq" id="WP_184792625.1">
    <property type="nucleotide sequence ID" value="NZ_BONT01000089.1"/>
</dbReference>
<dbReference type="AlphaFoldDB" id="A0A841G1K6"/>
<keyword evidence="5" id="KW-1185">Reference proteome</keyword>
<dbReference type="Pfam" id="PF00005">
    <property type="entry name" value="ABC_tran"/>
    <property type="match status" value="1"/>
</dbReference>
<evidence type="ECO:0000313" key="4">
    <source>
        <dbReference type="EMBL" id="MBB6039537.1"/>
    </source>
</evidence>
<dbReference type="GO" id="GO:0016887">
    <property type="term" value="F:ATP hydrolysis activity"/>
    <property type="evidence" value="ECO:0007669"/>
    <property type="project" value="InterPro"/>
</dbReference>
<dbReference type="PANTHER" id="PTHR43582:SF2">
    <property type="entry name" value="LINEARMYCIN RESISTANCE ATP-BINDING PROTEIN LNRL"/>
    <property type="match status" value="1"/>
</dbReference>
<sequence length="313" mass="33966">MIIEAEDLRKSFKATKAVAGVSLAIGEGETVGLLGPNGAGKSTTLNLLLGLVTADTGQVRILGEDTRRLSDEARRAIGFVPQEYAFFPELSGLANVTYWARLYGLRRRALDTAVRDALEFTGLWDRRKDAAKTYSGGMQRRLNISCGIVHNPKLLIMDEPTVGVDPQSRNHILDSVRTLSAGGATIVYTSHYMEEIQALCDRVVIMDGGKVVADGALEKVIRDNTDERVVLLETPSPEAARDATDQILRHGLLAAAETDVEGSTVVLRLPPDADFNDLAARVLALGLTLESIGERRPSLETVFLTLTGKKLRD</sequence>
<dbReference type="InterPro" id="IPR003593">
    <property type="entry name" value="AAA+_ATPase"/>
</dbReference>